<dbReference type="PANTHER" id="PTHR19818:SF139">
    <property type="entry name" value="PAIR-RULE PROTEIN ODD-PAIRED"/>
    <property type="match status" value="1"/>
</dbReference>
<evidence type="ECO:0000256" key="4">
    <source>
        <dbReference type="ARBA" id="ARBA00022833"/>
    </source>
</evidence>
<accession>A0A8H2XXF6</accession>
<dbReference type="SMART" id="SM00355">
    <property type="entry name" value="ZnF_C2H2"/>
    <property type="match status" value="2"/>
</dbReference>
<dbReference type="GO" id="GO:0000981">
    <property type="term" value="F:DNA-binding transcription factor activity, RNA polymerase II-specific"/>
    <property type="evidence" value="ECO:0007669"/>
    <property type="project" value="TreeGrafter"/>
</dbReference>
<evidence type="ECO:0000256" key="3">
    <source>
        <dbReference type="ARBA" id="ARBA00022771"/>
    </source>
</evidence>
<dbReference type="InterPro" id="IPR036236">
    <property type="entry name" value="Znf_C2H2_sf"/>
</dbReference>
<dbReference type="GO" id="GO:0045944">
    <property type="term" value="P:positive regulation of transcription by RNA polymerase II"/>
    <property type="evidence" value="ECO:0007669"/>
    <property type="project" value="UniProtKB-ARBA"/>
</dbReference>
<protein>
    <recommendedName>
        <fullName evidence="7">C2H2-type domain-containing protein</fullName>
    </recommendedName>
</protein>
<dbReference type="Proteomes" id="UP000663850">
    <property type="component" value="Unassembled WGS sequence"/>
</dbReference>
<feature type="domain" description="C2H2-type" evidence="7">
    <location>
        <begin position="595"/>
        <end position="625"/>
    </location>
</feature>
<dbReference type="PROSITE" id="PS00028">
    <property type="entry name" value="ZINC_FINGER_C2H2_1"/>
    <property type="match status" value="2"/>
</dbReference>
<evidence type="ECO:0000259" key="7">
    <source>
        <dbReference type="PROSITE" id="PS50157"/>
    </source>
</evidence>
<keyword evidence="3 5" id="KW-0863">Zinc-finger</keyword>
<proteinExistence type="predicted"/>
<sequence>MKPHAPASTATPTAIATLTAAIATPPAPTIPAVPDVRNLPEKKRHWGTNPPTGFPALDDGSWSLNKDYYPPSKNAAAATENQFRAFLTWYESLARPGSGGVYRHQDSDGHYVITTRSLISHYGTQVLLNLIALAQLDLQARCQDVEYEQRMGWYWAGIHVGMREDELNQSLHNLATTFGLKRQELRLKAAATGNEAFIGPLKYYRSDGFLNVGSYECLVEIPDTNEIRALHFPQDAPLITIFEHRASLGVALAEGIPRLPPPAAVTCATSSNGAIVARINETFPPRVSHDVLAGGQGIDALQAVDVDSRKVVSKNRDLIMEKLKSVHVPLRTLIADGCRLKLATRKGDKEITRLEEISRMNQGMEENAGDMRETGMAASLAAHLGHFVEDLCPLIEQCLSIPPPSTDGASLSISDLPDNPIAPFDYLVSDAGLAQLELKEVPHPEDSCFEIDYNGVRARVEILDSSSTVLLTLLDHDEECTMDFAELPSLMGKPLKSKNSGYPPKGLQNGARSIESIQQYHELLTIATSPLLSEDLELDRVTGAILYMELIWEEICSMVMGERPFACKKERCTSRFKTQHELTRHSGTHSGERRIVCPKAGCWASYKTKADLAKHQKNKHSAPDPSERPSKRRRTD</sequence>
<keyword evidence="4" id="KW-0862">Zinc</keyword>
<dbReference type="SUPFAM" id="SSF57667">
    <property type="entry name" value="beta-beta-alpha zinc fingers"/>
    <property type="match status" value="1"/>
</dbReference>
<feature type="region of interest" description="Disordered" evidence="6">
    <location>
        <begin position="613"/>
        <end position="636"/>
    </location>
</feature>
<feature type="domain" description="C2H2-type" evidence="7">
    <location>
        <begin position="565"/>
        <end position="594"/>
    </location>
</feature>
<dbReference type="EMBL" id="CAJMWZ010001405">
    <property type="protein sequence ID" value="CAE6436372.1"/>
    <property type="molecule type" value="Genomic_DNA"/>
</dbReference>
<evidence type="ECO:0000313" key="9">
    <source>
        <dbReference type="Proteomes" id="UP000663850"/>
    </source>
</evidence>
<evidence type="ECO:0000256" key="1">
    <source>
        <dbReference type="ARBA" id="ARBA00022723"/>
    </source>
</evidence>
<comment type="caution">
    <text evidence="8">The sequence shown here is derived from an EMBL/GenBank/DDBJ whole genome shotgun (WGS) entry which is preliminary data.</text>
</comment>
<organism evidence="8 9">
    <name type="scientific">Rhizoctonia solani</name>
    <dbReference type="NCBI Taxonomy" id="456999"/>
    <lineage>
        <taxon>Eukaryota</taxon>
        <taxon>Fungi</taxon>
        <taxon>Dikarya</taxon>
        <taxon>Basidiomycota</taxon>
        <taxon>Agaricomycotina</taxon>
        <taxon>Agaricomycetes</taxon>
        <taxon>Cantharellales</taxon>
        <taxon>Ceratobasidiaceae</taxon>
        <taxon>Rhizoctonia</taxon>
    </lineage>
</organism>
<evidence type="ECO:0000256" key="2">
    <source>
        <dbReference type="ARBA" id="ARBA00022737"/>
    </source>
</evidence>
<dbReference type="GO" id="GO:0008270">
    <property type="term" value="F:zinc ion binding"/>
    <property type="evidence" value="ECO:0007669"/>
    <property type="project" value="UniProtKB-KW"/>
</dbReference>
<evidence type="ECO:0000256" key="6">
    <source>
        <dbReference type="SAM" id="MobiDB-lite"/>
    </source>
</evidence>
<evidence type="ECO:0000313" key="8">
    <source>
        <dbReference type="EMBL" id="CAE6436372.1"/>
    </source>
</evidence>
<dbReference type="PROSITE" id="PS50157">
    <property type="entry name" value="ZINC_FINGER_C2H2_2"/>
    <property type="match status" value="2"/>
</dbReference>
<gene>
    <name evidence="8" type="ORF">RDB_LOCUS24705</name>
</gene>
<keyword evidence="1" id="KW-0479">Metal-binding</keyword>
<dbReference type="InterPro" id="IPR050329">
    <property type="entry name" value="GLI_C2H2-zinc-finger"/>
</dbReference>
<name>A0A8H2XXF6_9AGAM</name>
<dbReference type="InterPro" id="IPR013087">
    <property type="entry name" value="Znf_C2H2_type"/>
</dbReference>
<dbReference type="GO" id="GO:0005634">
    <property type="term" value="C:nucleus"/>
    <property type="evidence" value="ECO:0007669"/>
    <property type="project" value="UniProtKB-ARBA"/>
</dbReference>
<dbReference type="GO" id="GO:0000978">
    <property type="term" value="F:RNA polymerase II cis-regulatory region sequence-specific DNA binding"/>
    <property type="evidence" value="ECO:0007669"/>
    <property type="project" value="TreeGrafter"/>
</dbReference>
<dbReference type="AlphaFoldDB" id="A0A8H2XXF6"/>
<evidence type="ECO:0000256" key="5">
    <source>
        <dbReference type="PROSITE-ProRule" id="PRU00042"/>
    </source>
</evidence>
<keyword evidence="2" id="KW-0677">Repeat</keyword>
<dbReference type="PANTHER" id="PTHR19818">
    <property type="entry name" value="ZINC FINGER PROTEIN ZIC AND GLI"/>
    <property type="match status" value="1"/>
</dbReference>
<reference evidence="8" key="1">
    <citation type="submission" date="2021-01" db="EMBL/GenBank/DDBJ databases">
        <authorList>
            <person name="Kaushik A."/>
        </authorList>
    </citation>
    <scope>NUCLEOTIDE SEQUENCE</scope>
    <source>
        <strain evidence="8">Type strain: AG8-Rh-89/</strain>
    </source>
</reference>
<dbReference type="Gene3D" id="3.30.160.60">
    <property type="entry name" value="Classic Zinc Finger"/>
    <property type="match status" value="2"/>
</dbReference>